<feature type="region of interest" description="Disordered" evidence="1">
    <location>
        <begin position="1"/>
        <end position="117"/>
    </location>
</feature>
<evidence type="ECO:0000259" key="2">
    <source>
        <dbReference type="PROSITE" id="PS51425"/>
    </source>
</evidence>
<dbReference type="PANTHER" id="PTHR11199:SF0">
    <property type="entry name" value="LD34181P-RELATED"/>
    <property type="match status" value="1"/>
</dbReference>
<dbReference type="InterPro" id="IPR016024">
    <property type="entry name" value="ARM-type_fold"/>
</dbReference>
<reference evidence="3 4" key="1">
    <citation type="journal article" date="2018" name="Mol. Biol. Evol.">
        <title>Broad Genomic Sampling Reveals a Smut Pathogenic Ancestry of the Fungal Clade Ustilaginomycotina.</title>
        <authorList>
            <person name="Kijpornyongpan T."/>
            <person name="Mondo S.J."/>
            <person name="Barry K."/>
            <person name="Sandor L."/>
            <person name="Lee J."/>
            <person name="Lipzen A."/>
            <person name="Pangilinan J."/>
            <person name="LaButti K."/>
            <person name="Hainaut M."/>
            <person name="Henrissat B."/>
            <person name="Grigoriev I.V."/>
            <person name="Spatafora J.W."/>
            <person name="Aime M.C."/>
        </authorList>
    </citation>
    <scope>NUCLEOTIDE SEQUENCE [LARGE SCALE GENOMIC DNA]</scope>
    <source>
        <strain evidence="3 4">MCA 5214</strain>
    </source>
</reference>
<dbReference type="RefSeq" id="XP_025363027.1">
    <property type="nucleotide sequence ID" value="XM_025507346.1"/>
</dbReference>
<dbReference type="Gene3D" id="1.25.10.10">
    <property type="entry name" value="Leucine-rich Repeat Variant"/>
    <property type="match status" value="1"/>
</dbReference>
<feature type="region of interest" description="Disordered" evidence="1">
    <location>
        <begin position="988"/>
        <end position="1016"/>
    </location>
</feature>
<feature type="compositionally biased region" description="Low complexity" evidence="1">
    <location>
        <begin position="108"/>
        <end position="117"/>
    </location>
</feature>
<feature type="region of interest" description="Disordered" evidence="1">
    <location>
        <begin position="1049"/>
        <end position="1093"/>
    </location>
</feature>
<dbReference type="GO" id="GO:0007062">
    <property type="term" value="P:sister chromatid cohesion"/>
    <property type="evidence" value="ECO:0007669"/>
    <property type="project" value="UniProtKB-ARBA"/>
</dbReference>
<dbReference type="EMBL" id="KZ819665">
    <property type="protein sequence ID" value="PWN28415.1"/>
    <property type="molecule type" value="Genomic_DNA"/>
</dbReference>
<feature type="compositionally biased region" description="Basic and acidic residues" evidence="1">
    <location>
        <begin position="1421"/>
        <end position="1430"/>
    </location>
</feature>
<dbReference type="InterPro" id="IPR011989">
    <property type="entry name" value="ARM-like"/>
</dbReference>
<dbReference type="STRING" id="1569628.A0A316UZ41"/>
<proteinExistence type="predicted"/>
<feature type="compositionally biased region" description="Basic residues" evidence="1">
    <location>
        <begin position="68"/>
        <end position="82"/>
    </location>
</feature>
<evidence type="ECO:0000256" key="1">
    <source>
        <dbReference type="SAM" id="MobiDB-lite"/>
    </source>
</evidence>
<dbReference type="InterPro" id="IPR056396">
    <property type="entry name" value="HEAT_SCC3-SA"/>
</dbReference>
<dbReference type="GO" id="GO:0000785">
    <property type="term" value="C:chromatin"/>
    <property type="evidence" value="ECO:0007669"/>
    <property type="project" value="TreeGrafter"/>
</dbReference>
<feature type="compositionally biased region" description="Polar residues" evidence="1">
    <location>
        <begin position="1083"/>
        <end position="1093"/>
    </location>
</feature>
<accession>A0A316UZ41</accession>
<feature type="domain" description="SCD" evidence="2">
    <location>
        <begin position="357"/>
        <end position="442"/>
    </location>
</feature>
<feature type="compositionally biased region" description="Low complexity" evidence="1">
    <location>
        <begin position="83"/>
        <end position="93"/>
    </location>
</feature>
<dbReference type="GO" id="GO:0008278">
    <property type="term" value="C:cohesin complex"/>
    <property type="evidence" value="ECO:0007669"/>
    <property type="project" value="TreeGrafter"/>
</dbReference>
<dbReference type="Pfam" id="PF08514">
    <property type="entry name" value="STAG"/>
    <property type="match status" value="1"/>
</dbReference>
<feature type="region of interest" description="Disordered" evidence="1">
    <location>
        <begin position="1312"/>
        <end position="1448"/>
    </location>
</feature>
<keyword evidence="4" id="KW-1185">Reference proteome</keyword>
<dbReference type="Proteomes" id="UP000245884">
    <property type="component" value="Unassembled WGS sequence"/>
</dbReference>
<sequence length="1448" mass="157658">MAAPAAAVAAAAASRPRRAASNRFRQSSPPRAAANSSDDGDLSEDSFDSGSEIDMDDTADFMAPGASKKLKRPRVPKAKKAKTTTNGSAATRTKATKSKAAGGGGKRQAGAAKAAPRVAASKEELEISDDVPLFNAVKNSETALQTTAEDWVIAYQENPGPALTELVNFFIRCCGCNSSTDEQGAMDLDNIVDTLDEIQEEFRNIPMPSYPLVSRAPAFKKFKRSLSEFISRLLHTASESELLLVAPTTEMSSDDVIDNPLLNVLKEWLSSLSSSTFRSFRHTSTFIVLNLVEGLAALASEKRKSVDTTRKQLNAESSKKARADKKRLKNLDETWKAEKLEDATLRDSIRDLIDSVFQHRYRDADPLIRTDCATELGRWMKAYPDMFVMTEFFRYIGWCLSDAHAAVRIAAVRALNGLYSRSAFPEAMRAFTERNIARLIQMAVSDIDLTVRVSTIEILIHIDRRDLLDEEQRDEIGMHIFDVEPRIRAEVSRFVLGLVEEQVEEQVDDTIGSAPVSGTAAAKDAKSREQRTKWEAEVRKLRFKILAENLVKYEKAIDDLTDIGAQVASSSMTTQAQTLVAEGSGRIGLAIEMLWSFDDDEGKAPLSSCSTLLETLLYDHSAAQGDAEPAAAGRGGRAKNRTAGAGAAAASSTSVVGYSGSQPGNEAYRLLPPEETVLLEALVAIIKHMRHLSDSARSAAALANKGEPSEVPEKERLDELTRTIVPALPKLFAKYRTESQRVSEVLLLVPMLDLELYATTGQTSTFSSLWDEVSTQFQRHSESSLLKRGATAIRALVASASNHASLTELTSSKLTSLQDSLIGALREPLKGKDVSSTAFDEDTRFALQVNLERLAEIGAATDCCEVMEDTEDGQVSSGWEIIREVAMRASLRYEGEERMVSMCLRVMTIHLLWKLRTLLSMSTTMAAQDDRQALAASLLVQRNDAFEVMQDLMSGSTSLPAVSSAAASRLLQLHMAFHSAQSADAAAAAAHARHNGNAQQMEDGAGDGEDSQYQPKLPQSLHTSISSLTQEACVQVVLTQVQRHIIDNEDADDLAASDVSDGDGEEKEEEGQQRRHSKGAKRGNSSNGAVPSQTRLEAEVDLNQVVAPLVSATRLGLIDVSLTAPLIGKLGRVGRMYDSLVKLLIEVLREEGILGRESSKSVNVILSSLQDSFEAYLTEDSVEAEARFITLSRSISSALVIRGAHLAVLRAIDPHALVDLHRRGAEYVAKKWKAAERAGSKGIKAKAPAFWKGLSNLLVSAGPRDAHHIKTAMEKVLADEKVDISPDSKIWDPQRQYEKRLVTLMAKRAPVAATKGGKAGPTPRKGKASANRGDEVDDMEGDGGNGVDLLQDAPVESTPARSRPRPRPGPGAGSASRSRERSDDSALTELSDRLDDEEEVAEELAPMDEDLAGEEDEEADDERRRKRDDSIAESLPEVTNKRRRLVVD</sequence>
<dbReference type="InterPro" id="IPR020839">
    <property type="entry name" value="SCD"/>
</dbReference>
<dbReference type="OrthoDB" id="498590at2759"/>
<organism evidence="3 4">
    <name type="scientific">Jaminaea rosea</name>
    <dbReference type="NCBI Taxonomy" id="1569628"/>
    <lineage>
        <taxon>Eukaryota</taxon>
        <taxon>Fungi</taxon>
        <taxon>Dikarya</taxon>
        <taxon>Basidiomycota</taxon>
        <taxon>Ustilaginomycotina</taxon>
        <taxon>Exobasidiomycetes</taxon>
        <taxon>Microstromatales</taxon>
        <taxon>Microstromatales incertae sedis</taxon>
        <taxon>Jaminaea</taxon>
    </lineage>
</organism>
<dbReference type="SUPFAM" id="SSF48371">
    <property type="entry name" value="ARM repeat"/>
    <property type="match status" value="1"/>
</dbReference>
<evidence type="ECO:0000313" key="3">
    <source>
        <dbReference type="EMBL" id="PWN28415.1"/>
    </source>
</evidence>
<feature type="compositionally biased region" description="Acidic residues" evidence="1">
    <location>
        <begin position="1049"/>
        <end position="1069"/>
    </location>
</feature>
<dbReference type="PANTHER" id="PTHR11199">
    <property type="entry name" value="STROMAL ANTIGEN"/>
    <property type="match status" value="1"/>
</dbReference>
<feature type="region of interest" description="Disordered" evidence="1">
    <location>
        <begin position="627"/>
        <end position="646"/>
    </location>
</feature>
<feature type="compositionally biased region" description="Acidic residues" evidence="1">
    <location>
        <begin position="38"/>
        <end position="59"/>
    </location>
</feature>
<name>A0A316UZ41_9BASI</name>
<dbReference type="InterPro" id="IPR013721">
    <property type="entry name" value="STAG"/>
</dbReference>
<dbReference type="GeneID" id="37029169"/>
<dbReference type="Pfam" id="PF24571">
    <property type="entry name" value="HEAT_SCC3-SA"/>
    <property type="match status" value="1"/>
</dbReference>
<dbReference type="GO" id="GO:0003682">
    <property type="term" value="F:chromatin binding"/>
    <property type="evidence" value="ECO:0007669"/>
    <property type="project" value="TreeGrafter"/>
</dbReference>
<dbReference type="Pfam" id="PF21581">
    <property type="entry name" value="SCD"/>
    <property type="match status" value="1"/>
</dbReference>
<dbReference type="PROSITE" id="PS51425">
    <property type="entry name" value="SCD"/>
    <property type="match status" value="1"/>
</dbReference>
<gene>
    <name evidence="3" type="ORF">BDZ90DRAFT_238637</name>
</gene>
<feature type="compositionally biased region" description="Acidic residues" evidence="1">
    <location>
        <begin position="1394"/>
        <end position="1420"/>
    </location>
</feature>
<dbReference type="InterPro" id="IPR039662">
    <property type="entry name" value="Cohesin_Scc3/SA"/>
</dbReference>
<dbReference type="GO" id="GO:0005634">
    <property type="term" value="C:nucleus"/>
    <property type="evidence" value="ECO:0007669"/>
    <property type="project" value="TreeGrafter"/>
</dbReference>
<feature type="compositionally biased region" description="Polar residues" evidence="1">
    <location>
        <begin position="23"/>
        <end position="37"/>
    </location>
</feature>
<feature type="compositionally biased region" description="Low complexity" evidence="1">
    <location>
        <begin position="1"/>
        <end position="14"/>
    </location>
</feature>
<protein>
    <recommendedName>
        <fullName evidence="2">SCD domain-containing protein</fullName>
    </recommendedName>
</protein>
<evidence type="ECO:0000313" key="4">
    <source>
        <dbReference type="Proteomes" id="UP000245884"/>
    </source>
</evidence>